<dbReference type="InterPro" id="IPR029033">
    <property type="entry name" value="His_PPase_superfam"/>
</dbReference>
<protein>
    <recommendedName>
        <fullName evidence="1">Alpha-ribazole phosphatase</fullName>
        <ecNumber evidence="1">3.1.3.73</ecNumber>
    </recommendedName>
</protein>
<dbReference type="Pfam" id="PF00300">
    <property type="entry name" value="His_Phos_1"/>
    <property type="match status" value="1"/>
</dbReference>
<dbReference type="SUPFAM" id="SSF53254">
    <property type="entry name" value="Phosphoglycerate mutase-like"/>
    <property type="match status" value="1"/>
</dbReference>
<dbReference type="InterPro" id="IPR013078">
    <property type="entry name" value="His_Pase_superF_clade-1"/>
</dbReference>
<gene>
    <name evidence="4" type="ORF">A7E78_10970</name>
</gene>
<dbReference type="AlphaFoldDB" id="A0A1L3GQZ1"/>
<dbReference type="NCBIfam" id="TIGR03162">
    <property type="entry name" value="ribazole_cobC"/>
    <property type="match status" value="1"/>
</dbReference>
<feature type="active site" description="Proton donor/acceptor" evidence="2">
    <location>
        <position position="101"/>
    </location>
</feature>
<dbReference type="OrthoDB" id="9781415at2"/>
<dbReference type="Gene3D" id="3.40.50.1240">
    <property type="entry name" value="Phosphoglycerate mutase-like"/>
    <property type="match status" value="1"/>
</dbReference>
<evidence type="ECO:0000313" key="5">
    <source>
        <dbReference type="Proteomes" id="UP000182517"/>
    </source>
</evidence>
<dbReference type="GO" id="GO:0009236">
    <property type="term" value="P:cobalamin biosynthetic process"/>
    <property type="evidence" value="ECO:0007669"/>
    <property type="project" value="UniProtKB-UniRule"/>
</dbReference>
<proteinExistence type="predicted"/>
<dbReference type="InterPro" id="IPR017578">
    <property type="entry name" value="Ribazole_CobC"/>
</dbReference>
<evidence type="ECO:0000256" key="2">
    <source>
        <dbReference type="PIRSR" id="PIRSR613078-1"/>
    </source>
</evidence>
<evidence type="ECO:0000256" key="3">
    <source>
        <dbReference type="PIRSR" id="PIRSR613078-2"/>
    </source>
</evidence>
<feature type="active site" description="Tele-phosphohistidine intermediate" evidence="2">
    <location>
        <position position="28"/>
    </location>
</feature>
<evidence type="ECO:0000313" key="4">
    <source>
        <dbReference type="EMBL" id="APG28325.1"/>
    </source>
</evidence>
<name>A0A1L3GQZ1_9BACT</name>
<sequence>MTNNAATGSLNALQPCRPEETRLFLLRHGEVEGHGEPRYNGQQDVALTSRGRDHYRQLVERLKSRPIQAVYSSDLSRCLEGAEMLAAVHGLVPTPLQALRELHAGEWEGRPWSELQARYPQEWQSRLDDLVHYRIPGGENLLDLRQRARSAVAEITARHKGQEVIVVAHGGINRVLLLDALDAPLDKVLSLSQFYGCMNILDYGAGGRVSVQLING</sequence>
<dbReference type="KEGG" id="pef:A7E78_10970"/>
<evidence type="ECO:0000256" key="1">
    <source>
        <dbReference type="NCBIfam" id="TIGR03162"/>
    </source>
</evidence>
<keyword evidence="5" id="KW-1185">Reference proteome</keyword>
<reference evidence="4 5" key="1">
    <citation type="journal article" date="2017" name="Genome Announc.">
        <title>Complete Genome Sequences of Two Acetylene-Fermenting Pelobacter acetylenicus Strains.</title>
        <authorList>
            <person name="Sutton J.M."/>
            <person name="Baesman S.M."/>
            <person name="Fierst J.L."/>
            <person name="Poret-Peterson A.T."/>
            <person name="Oremland R.S."/>
            <person name="Dunlap D.S."/>
            <person name="Akob D.M."/>
        </authorList>
    </citation>
    <scope>NUCLEOTIDE SEQUENCE [LARGE SCALE GENOMIC DNA]</scope>
    <source>
        <strain evidence="4 5">SFB93</strain>
    </source>
</reference>
<dbReference type="EC" id="3.1.3.73" evidence="1"/>
<accession>A0A1L3GQZ1</accession>
<dbReference type="SMART" id="SM00855">
    <property type="entry name" value="PGAM"/>
    <property type="match status" value="1"/>
</dbReference>
<dbReference type="CDD" id="cd07067">
    <property type="entry name" value="HP_PGM_like"/>
    <property type="match status" value="1"/>
</dbReference>
<dbReference type="STRING" id="1842532.A7E78_10970"/>
<organism evidence="4 5">
    <name type="scientific">Syntrophotalea acetylenivorans</name>
    <dbReference type="NCBI Taxonomy" id="1842532"/>
    <lineage>
        <taxon>Bacteria</taxon>
        <taxon>Pseudomonadati</taxon>
        <taxon>Thermodesulfobacteriota</taxon>
        <taxon>Desulfuromonadia</taxon>
        <taxon>Desulfuromonadales</taxon>
        <taxon>Syntrophotaleaceae</taxon>
        <taxon>Syntrophotalea</taxon>
    </lineage>
</organism>
<dbReference type="PANTHER" id="PTHR48100:SF10">
    <property type="entry name" value="2-CARBOXY-D-ARABINITOL-1-PHOSPHATASE-RELATED"/>
    <property type="match status" value="1"/>
</dbReference>
<dbReference type="PANTHER" id="PTHR48100">
    <property type="entry name" value="BROAD-SPECIFICITY PHOSPHATASE YOR283W-RELATED"/>
    <property type="match status" value="1"/>
</dbReference>
<feature type="binding site" evidence="3">
    <location>
        <position position="77"/>
    </location>
    <ligand>
        <name>substrate</name>
    </ligand>
</feature>
<dbReference type="GO" id="GO:0043755">
    <property type="term" value="F:alpha-ribazole phosphatase activity"/>
    <property type="evidence" value="ECO:0007669"/>
    <property type="project" value="UniProtKB-UniRule"/>
</dbReference>
<dbReference type="InterPro" id="IPR050275">
    <property type="entry name" value="PGM_Phosphatase"/>
</dbReference>
<dbReference type="Proteomes" id="UP000182517">
    <property type="component" value="Chromosome"/>
</dbReference>
<dbReference type="EMBL" id="CP015519">
    <property type="protein sequence ID" value="APG28325.1"/>
    <property type="molecule type" value="Genomic_DNA"/>
</dbReference>